<proteinExistence type="predicted"/>
<dbReference type="InterPro" id="IPR016181">
    <property type="entry name" value="Acyl_CoA_acyltransferase"/>
</dbReference>
<reference evidence="2" key="1">
    <citation type="submission" date="2021-10" db="EMBL/GenBank/DDBJ databases">
        <title>Loktanella gaetbuli sp. nov., isolated from a tidal flat.</title>
        <authorList>
            <person name="Park S."/>
            <person name="Yoon J.-H."/>
        </authorList>
    </citation>
    <scope>NUCLEOTIDE SEQUENCE</scope>
    <source>
        <strain evidence="2">TSTF-M6</strain>
    </source>
</reference>
<feature type="domain" description="N-acyl amino acid synthase FeeM catalytic core" evidence="1">
    <location>
        <begin position="9"/>
        <end position="166"/>
    </location>
</feature>
<protein>
    <submittedName>
        <fullName evidence="2">GNAT family N-acetyltransferase</fullName>
        <ecNumber evidence="2">2.3.1.-</ecNumber>
    </submittedName>
</protein>
<evidence type="ECO:0000313" key="2">
    <source>
        <dbReference type="EMBL" id="MCB5198621.1"/>
    </source>
</evidence>
<dbReference type="EC" id="2.3.1.-" evidence="2"/>
<keyword evidence="2" id="KW-0808">Transferase</keyword>
<evidence type="ECO:0000259" key="1">
    <source>
        <dbReference type="Pfam" id="PF21926"/>
    </source>
</evidence>
<organism evidence="2 3">
    <name type="scientific">Loktanella gaetbuli</name>
    <dbReference type="NCBI Taxonomy" id="2881335"/>
    <lineage>
        <taxon>Bacteria</taxon>
        <taxon>Pseudomonadati</taxon>
        <taxon>Pseudomonadota</taxon>
        <taxon>Alphaproteobacteria</taxon>
        <taxon>Rhodobacterales</taxon>
        <taxon>Roseobacteraceae</taxon>
        <taxon>Loktanella</taxon>
    </lineage>
</organism>
<dbReference type="GO" id="GO:0016746">
    <property type="term" value="F:acyltransferase activity"/>
    <property type="evidence" value="ECO:0007669"/>
    <property type="project" value="UniProtKB-KW"/>
</dbReference>
<gene>
    <name evidence="2" type="ORF">LGQ03_05160</name>
</gene>
<dbReference type="Pfam" id="PF21926">
    <property type="entry name" value="FeeM"/>
    <property type="match status" value="1"/>
</dbReference>
<keyword evidence="3" id="KW-1185">Reference proteome</keyword>
<dbReference type="SUPFAM" id="SSF55729">
    <property type="entry name" value="Acyl-CoA N-acyltransferases (Nat)"/>
    <property type="match status" value="1"/>
</dbReference>
<dbReference type="RefSeq" id="WP_226747534.1">
    <property type="nucleotide sequence ID" value="NZ_JAJATZ010000002.1"/>
</dbReference>
<dbReference type="EMBL" id="JAJATZ010000002">
    <property type="protein sequence ID" value="MCB5198621.1"/>
    <property type="molecule type" value="Genomic_DNA"/>
</dbReference>
<dbReference type="Proteomes" id="UP001138961">
    <property type="component" value="Unassembled WGS sequence"/>
</dbReference>
<name>A0ABS8BT19_9RHOB</name>
<dbReference type="InterPro" id="IPR054597">
    <property type="entry name" value="FeeM_cat"/>
</dbReference>
<evidence type="ECO:0000313" key="3">
    <source>
        <dbReference type="Proteomes" id="UP001138961"/>
    </source>
</evidence>
<sequence length="213" mass="23672">MTDDRDLEDIYRLRYDCYRAEGSIAANAQGIMHDAYDDTANCLHIAVETNGKLLAAVRLHLMSELSAVSPTAEVFPEITSGFGQGKTVLDPTRFVIDPSARKQRVSLHFLVLRIPFMAALFYDVDLALAPVRSEHMAFYRRYLGYAPMLDPRSYPGLAKPIHLLTTNVREQRAAVLSRTPVFGPIADMPQSDIAFPDLAGVYVPSQDRRTAAA</sequence>
<keyword evidence="2" id="KW-0012">Acyltransferase</keyword>
<dbReference type="Gene3D" id="3.40.630.30">
    <property type="match status" value="1"/>
</dbReference>
<comment type="caution">
    <text evidence="2">The sequence shown here is derived from an EMBL/GenBank/DDBJ whole genome shotgun (WGS) entry which is preliminary data.</text>
</comment>
<accession>A0ABS8BT19</accession>